<keyword evidence="1" id="KW-0238">DNA-binding</keyword>
<accession>X1KLF7</accession>
<gene>
    <name evidence="4" type="ORF">S06H3_06083</name>
</gene>
<feature type="domain" description="Resolvase/invertase-type recombinase catalytic" evidence="3">
    <location>
        <begin position="3"/>
        <end position="134"/>
    </location>
</feature>
<dbReference type="CDD" id="cd00338">
    <property type="entry name" value="Ser_Recombinase"/>
    <property type="match status" value="1"/>
</dbReference>
<dbReference type="AlphaFoldDB" id="X1KLF7"/>
<dbReference type="Pfam" id="PF00239">
    <property type="entry name" value="Resolvase"/>
    <property type="match status" value="1"/>
</dbReference>
<dbReference type="PANTHER" id="PTHR30461:SF2">
    <property type="entry name" value="SERINE RECOMBINASE PINE-RELATED"/>
    <property type="match status" value="1"/>
</dbReference>
<keyword evidence="2" id="KW-0233">DNA recombination</keyword>
<evidence type="ECO:0000313" key="4">
    <source>
        <dbReference type="EMBL" id="GAH90954.1"/>
    </source>
</evidence>
<evidence type="ECO:0000256" key="2">
    <source>
        <dbReference type="ARBA" id="ARBA00023172"/>
    </source>
</evidence>
<dbReference type="GO" id="GO:0000150">
    <property type="term" value="F:DNA strand exchange activity"/>
    <property type="evidence" value="ECO:0007669"/>
    <property type="project" value="InterPro"/>
</dbReference>
<dbReference type="PANTHER" id="PTHR30461">
    <property type="entry name" value="DNA-INVERTASE FROM LAMBDOID PROPHAGE"/>
    <property type="match status" value="1"/>
</dbReference>
<proteinExistence type="predicted"/>
<dbReference type="SUPFAM" id="SSF53041">
    <property type="entry name" value="Resolvase-like"/>
    <property type="match status" value="1"/>
</dbReference>
<feature type="non-terminal residue" evidence="4">
    <location>
        <position position="138"/>
    </location>
</feature>
<protein>
    <recommendedName>
        <fullName evidence="3">Resolvase/invertase-type recombinase catalytic domain-containing protein</fullName>
    </recommendedName>
</protein>
<dbReference type="InterPro" id="IPR036162">
    <property type="entry name" value="Resolvase-like_N_sf"/>
</dbReference>
<evidence type="ECO:0000256" key="1">
    <source>
        <dbReference type="ARBA" id="ARBA00023125"/>
    </source>
</evidence>
<dbReference type="GO" id="GO:0003677">
    <property type="term" value="F:DNA binding"/>
    <property type="evidence" value="ECO:0007669"/>
    <property type="project" value="UniProtKB-KW"/>
</dbReference>
<evidence type="ECO:0000259" key="3">
    <source>
        <dbReference type="SMART" id="SM00857"/>
    </source>
</evidence>
<name>X1KLF7_9ZZZZ</name>
<dbReference type="Gene3D" id="3.40.50.1390">
    <property type="entry name" value="Resolvase, N-terminal catalytic domain"/>
    <property type="match status" value="1"/>
</dbReference>
<sequence length="138" mass="15827">MKLRPFLLVEGYDVDDCSLYIDDGVSAKKNPNFTDRDAGSRMMQDVADGKITVIYGTYVNRFFRRVAQGALWLDEMQQNYPNVIIKSSDCFADSNSSAGRMMWHTLLMVSEMENEQRAERTQSGMQRLQEQLKKSSHA</sequence>
<dbReference type="InterPro" id="IPR006119">
    <property type="entry name" value="Resolv_N"/>
</dbReference>
<dbReference type="EMBL" id="BARV01002321">
    <property type="protein sequence ID" value="GAH90954.1"/>
    <property type="molecule type" value="Genomic_DNA"/>
</dbReference>
<reference evidence="4" key="1">
    <citation type="journal article" date="2014" name="Front. Microbiol.">
        <title>High frequency of phylogenetically diverse reductive dehalogenase-homologous genes in deep subseafloor sedimentary metagenomes.</title>
        <authorList>
            <person name="Kawai M."/>
            <person name="Futagami T."/>
            <person name="Toyoda A."/>
            <person name="Takaki Y."/>
            <person name="Nishi S."/>
            <person name="Hori S."/>
            <person name="Arai W."/>
            <person name="Tsubouchi T."/>
            <person name="Morono Y."/>
            <person name="Uchiyama I."/>
            <person name="Ito T."/>
            <person name="Fujiyama A."/>
            <person name="Inagaki F."/>
            <person name="Takami H."/>
        </authorList>
    </citation>
    <scope>NUCLEOTIDE SEQUENCE</scope>
    <source>
        <strain evidence="4">Expedition CK06-06</strain>
    </source>
</reference>
<organism evidence="4">
    <name type="scientific">marine sediment metagenome</name>
    <dbReference type="NCBI Taxonomy" id="412755"/>
    <lineage>
        <taxon>unclassified sequences</taxon>
        <taxon>metagenomes</taxon>
        <taxon>ecological metagenomes</taxon>
    </lineage>
</organism>
<comment type="caution">
    <text evidence="4">The sequence shown here is derived from an EMBL/GenBank/DDBJ whole genome shotgun (WGS) entry which is preliminary data.</text>
</comment>
<dbReference type="SMART" id="SM00857">
    <property type="entry name" value="Resolvase"/>
    <property type="match status" value="1"/>
</dbReference>
<dbReference type="InterPro" id="IPR050639">
    <property type="entry name" value="SSR_resolvase"/>
</dbReference>